<evidence type="ECO:0000256" key="5">
    <source>
        <dbReference type="ARBA" id="ARBA00023136"/>
    </source>
</evidence>
<dbReference type="InterPro" id="IPR039426">
    <property type="entry name" value="TonB-dep_rcpt-like"/>
</dbReference>
<keyword evidence="3" id="KW-0812">Transmembrane</keyword>
<evidence type="ECO:0000256" key="4">
    <source>
        <dbReference type="ARBA" id="ARBA00023077"/>
    </source>
</evidence>
<accession>A0A3B0SB34</accession>
<dbReference type="PANTHER" id="PTHR40980:SF3">
    <property type="entry name" value="TONB-DEPENDENT RECEPTOR-LIKE BETA-BARREL DOMAIN-CONTAINING PROTEIN"/>
    <property type="match status" value="1"/>
</dbReference>
<dbReference type="PANTHER" id="PTHR40980">
    <property type="entry name" value="PLUG DOMAIN-CONTAINING PROTEIN"/>
    <property type="match status" value="1"/>
</dbReference>
<reference evidence="9" key="1">
    <citation type="submission" date="2018-06" db="EMBL/GenBank/DDBJ databases">
        <authorList>
            <person name="Zhirakovskaya E."/>
        </authorList>
    </citation>
    <scope>NUCLEOTIDE SEQUENCE</scope>
</reference>
<evidence type="ECO:0000256" key="6">
    <source>
        <dbReference type="ARBA" id="ARBA00023237"/>
    </source>
</evidence>
<dbReference type="InterPro" id="IPR010104">
    <property type="entry name" value="TonB_rcpt_bac"/>
</dbReference>
<dbReference type="InterPro" id="IPR037066">
    <property type="entry name" value="Plug_dom_sf"/>
</dbReference>
<evidence type="ECO:0000256" key="3">
    <source>
        <dbReference type="ARBA" id="ARBA00022692"/>
    </source>
</evidence>
<sequence length="909" mass="99918">MNIKTRFLTSILAGSVVSAMAVYPAMTYAAEDDDDDVLEEIVVTGIRGSQMRALQTKRFSDGIMDGIAAEDMGKFPDQNISEALQRIPGVTISRAGGEGQFVTVRGMGPAFNTVLLNGRVLATENDGREFSFDILAAELMTAAEVFKTPTASLIEGGIGATINMKTARPLDKEGFHGVVSAKGLYDTSREKISPQVSGFLSQTFNDGEFGVLGSFSYTKRDFRIERVFTDGYEANRDLDFDNDGTPELTGVSIPTFISQNIDETSRERIGGTLVLQWQASDDLLLTLDGVYSKLDVNSNDRSIDVAGGPDLVIDATVNENNTVTDFTFAPGSRPTEFVLFSRPRFAETMQVGFNAEWQASDNLSTVFDTAYSKSTDTVAGKQSFFVFQFLPEPTRSLVFEQRNPTDIPHFNNLGDITDLSMLKPSWFTFEGRDVLDETFQSTFDVNYDFDDTGILISVQSGASFAYRKKEKSFAKTPGNVQCIYCYWPGHEFDGFIPTSISGFENVDGFLNGEVGAIDQNFPSVPDEAALVEYLLSDEALNTIRDPAIRDQARADILANGGLGVQPLPGEGGGVREKNYSAYVQAKFEGSFGDMPWSGNLGLRYTRTDVTSNGIGREILTITPTGGGINDAIVTFTESVAIEEKGSYNAWLPSANFKLDVNDDVVFRAAIGKTLTRATLSDLLLSKSYNVRITERNVSSGNPGLEPMMAWNYDANLTWYIDDASYLSVALFYKDLSNKSEIQTNVIQLLGFDFFSTRPENTGNGSIKGVELSAQYTFSTLPAPFDGLGVQGNYTNVTQKTDGVVEDETSETYNLVTFYEKGPIQARIAYNYRAGYLESLKANRGQPKSIRSYGQWDASVSYDVTDDITVFVEAINITNSRTRSYSVFEERLIELADTGSRYTFGARMNF</sequence>
<dbReference type="Pfam" id="PF00593">
    <property type="entry name" value="TonB_dep_Rec_b-barrel"/>
    <property type="match status" value="1"/>
</dbReference>
<dbReference type="PROSITE" id="PS52016">
    <property type="entry name" value="TONB_DEPENDENT_REC_3"/>
    <property type="match status" value="1"/>
</dbReference>
<evidence type="ECO:0000259" key="8">
    <source>
        <dbReference type="Pfam" id="PF07715"/>
    </source>
</evidence>
<protein>
    <submittedName>
        <fullName evidence="9">N-acetylglucosamine-regulated TonB-dependent outer membrane receptor</fullName>
    </submittedName>
</protein>
<organism evidence="9">
    <name type="scientific">hydrothermal vent metagenome</name>
    <dbReference type="NCBI Taxonomy" id="652676"/>
    <lineage>
        <taxon>unclassified sequences</taxon>
        <taxon>metagenomes</taxon>
        <taxon>ecological metagenomes</taxon>
    </lineage>
</organism>
<keyword evidence="9" id="KW-0675">Receptor</keyword>
<dbReference type="Pfam" id="PF07715">
    <property type="entry name" value="Plug"/>
    <property type="match status" value="1"/>
</dbReference>
<keyword evidence="2" id="KW-0813">Transport</keyword>
<feature type="domain" description="TonB-dependent receptor-like beta-barrel" evidence="7">
    <location>
        <begin position="420"/>
        <end position="876"/>
    </location>
</feature>
<feature type="domain" description="TonB-dependent receptor plug" evidence="8">
    <location>
        <begin position="62"/>
        <end position="157"/>
    </location>
</feature>
<evidence type="ECO:0000313" key="9">
    <source>
        <dbReference type="EMBL" id="VAV97738.1"/>
    </source>
</evidence>
<dbReference type="AlphaFoldDB" id="A0A3B0SB34"/>
<dbReference type="InterPro" id="IPR036942">
    <property type="entry name" value="Beta-barrel_TonB_sf"/>
</dbReference>
<dbReference type="EMBL" id="UOEJ01000092">
    <property type="protein sequence ID" value="VAV97738.1"/>
    <property type="molecule type" value="Genomic_DNA"/>
</dbReference>
<keyword evidence="5" id="KW-0472">Membrane</keyword>
<name>A0A3B0SB34_9ZZZZ</name>
<dbReference type="Gene3D" id="2.40.170.20">
    <property type="entry name" value="TonB-dependent receptor, beta-barrel domain"/>
    <property type="match status" value="1"/>
</dbReference>
<keyword evidence="6" id="KW-0998">Cell outer membrane</keyword>
<evidence type="ECO:0000256" key="2">
    <source>
        <dbReference type="ARBA" id="ARBA00022448"/>
    </source>
</evidence>
<dbReference type="GO" id="GO:0009279">
    <property type="term" value="C:cell outer membrane"/>
    <property type="evidence" value="ECO:0007669"/>
    <property type="project" value="UniProtKB-SubCell"/>
</dbReference>
<gene>
    <name evidence="9" type="ORF">MNBD_ALPHA01-274</name>
</gene>
<comment type="subcellular location">
    <subcellularLocation>
        <location evidence="1">Cell outer membrane</location>
        <topology evidence="1">Multi-pass membrane protein</topology>
    </subcellularLocation>
</comment>
<dbReference type="Gene3D" id="2.170.130.10">
    <property type="entry name" value="TonB-dependent receptor, plug domain"/>
    <property type="match status" value="1"/>
</dbReference>
<keyword evidence="4" id="KW-0798">TonB box</keyword>
<dbReference type="InterPro" id="IPR012910">
    <property type="entry name" value="Plug_dom"/>
</dbReference>
<proteinExistence type="predicted"/>
<dbReference type="InterPro" id="IPR000531">
    <property type="entry name" value="Beta-barrel_TonB"/>
</dbReference>
<dbReference type="SUPFAM" id="SSF56935">
    <property type="entry name" value="Porins"/>
    <property type="match status" value="1"/>
</dbReference>
<dbReference type="CDD" id="cd01347">
    <property type="entry name" value="ligand_gated_channel"/>
    <property type="match status" value="1"/>
</dbReference>
<evidence type="ECO:0000259" key="7">
    <source>
        <dbReference type="Pfam" id="PF00593"/>
    </source>
</evidence>
<dbReference type="NCBIfam" id="TIGR01782">
    <property type="entry name" value="TonB-Xanth-Caul"/>
    <property type="match status" value="1"/>
</dbReference>
<evidence type="ECO:0000256" key="1">
    <source>
        <dbReference type="ARBA" id="ARBA00004571"/>
    </source>
</evidence>